<evidence type="ECO:0000256" key="1">
    <source>
        <dbReference type="ARBA" id="ARBA00023157"/>
    </source>
</evidence>
<dbReference type="PANTHER" id="PTHR13802">
    <property type="entry name" value="MUCIN 4-RELATED"/>
    <property type="match status" value="1"/>
</dbReference>
<dbReference type="InterPro" id="IPR029058">
    <property type="entry name" value="AB_hydrolase_fold"/>
</dbReference>
<organism evidence="4 5">
    <name type="scientific">Nitrosospira multiformis</name>
    <dbReference type="NCBI Taxonomy" id="1231"/>
    <lineage>
        <taxon>Bacteria</taxon>
        <taxon>Pseudomonadati</taxon>
        <taxon>Pseudomonadota</taxon>
        <taxon>Betaproteobacteria</taxon>
        <taxon>Nitrosomonadales</taxon>
        <taxon>Nitrosomonadaceae</taxon>
        <taxon>Nitrosospira</taxon>
    </lineage>
</organism>
<evidence type="ECO:0000313" key="5">
    <source>
        <dbReference type="Proteomes" id="UP000182649"/>
    </source>
</evidence>
<dbReference type="SMART" id="SM00539">
    <property type="entry name" value="NIDO"/>
    <property type="match status" value="1"/>
</dbReference>
<evidence type="ECO:0000259" key="3">
    <source>
        <dbReference type="SMART" id="SM00539"/>
    </source>
</evidence>
<evidence type="ECO:0000256" key="2">
    <source>
        <dbReference type="SAM" id="SignalP"/>
    </source>
</evidence>
<sequence>MNPSSIKTLAVAAALSFASWSGPASSVPIVVGLMEGYSLWQGQENTIGINSLNSAIRNRLVGENYYSRVFDWDQVDEAANYFRLFNSSTNYLIGYSRGGYQALRVANELSGEDISIDRLVQLDPVRCGGTGAYASDNVGDCRLSNPFRPISSIFSSGPQIVPDNVVSATNYFQTGGGITGEREVTGANNVNVNDLFGDTTINHSTIDDDLRLRQQVVNDIFGLKDDNVLMTGLGGVSGFGTLAMTSNDDGSTNAIQLPFDVNFNGTTYNTIYINNNGNITFGGPFGAYTPTGFTGLPVQMIAPYWGDVDTRCATCGAVYVAVPTSDVAVITWDGVGFFPSDSSKTNTFQLILRDRNDLEGSNTDVEFRYGDLQWTTGGASGGSNGLGGQPAFAGYTGGALSAPQTLIGSGTSSVLTLDERSNIEKPGHWYFPFREGSAPGVTRDNPLLPDVDEDGWHFQYTTTRVEEVVWSDPRVVYGYDFETENDINFRSFILPVLGDNLYQLWLGDPSNPTYIADIIGGSEYFFSDLGFDSGIDFFRILGVDLDLSVDPNDVTAFVTGLTFVEPGLVQWVQRPLSTDTNVAVNEPPTMLLLLIGVLAAMSRKRLWH</sequence>
<keyword evidence="1" id="KW-1015">Disulfide bond</keyword>
<dbReference type="OrthoDB" id="5762321at2"/>
<proteinExistence type="predicted"/>
<dbReference type="PANTHER" id="PTHR13802:SF52">
    <property type="entry name" value="MUCIN-4"/>
    <property type="match status" value="1"/>
</dbReference>
<accession>A0A1I7FTU1</accession>
<keyword evidence="2" id="KW-0732">Signal</keyword>
<dbReference type="RefSeq" id="WP_143104274.1">
    <property type="nucleotide sequence ID" value="NZ_FPBZ01000002.1"/>
</dbReference>
<dbReference type="SUPFAM" id="SSF53474">
    <property type="entry name" value="alpha/beta-Hydrolases"/>
    <property type="match status" value="1"/>
</dbReference>
<feature type="domain" description="NIDO" evidence="3">
    <location>
        <begin position="303"/>
        <end position="438"/>
    </location>
</feature>
<gene>
    <name evidence="4" type="ORF">SAMN05216417_102199</name>
</gene>
<dbReference type="AlphaFoldDB" id="A0A1I7FTU1"/>
<dbReference type="InterPro" id="IPR051495">
    <property type="entry name" value="Epithelial_Barrier/Signaling"/>
</dbReference>
<evidence type="ECO:0000313" key="4">
    <source>
        <dbReference type="EMBL" id="SFU39426.1"/>
    </source>
</evidence>
<name>A0A1I7FTU1_9PROT</name>
<feature type="signal peptide" evidence="2">
    <location>
        <begin position="1"/>
        <end position="26"/>
    </location>
</feature>
<dbReference type="Proteomes" id="UP000182649">
    <property type="component" value="Unassembled WGS sequence"/>
</dbReference>
<reference evidence="4 5" key="1">
    <citation type="submission" date="2016-10" db="EMBL/GenBank/DDBJ databases">
        <authorList>
            <person name="de Groot N.N."/>
        </authorList>
    </citation>
    <scope>NUCLEOTIDE SEQUENCE [LARGE SCALE GENOMIC DNA]</scope>
    <source>
        <strain evidence="4 5">Nl14</strain>
    </source>
</reference>
<dbReference type="Pfam" id="PF06119">
    <property type="entry name" value="NIDO"/>
    <property type="match status" value="1"/>
</dbReference>
<dbReference type="InterPro" id="IPR003886">
    <property type="entry name" value="NIDO_dom"/>
</dbReference>
<dbReference type="EMBL" id="FPBZ01000002">
    <property type="protein sequence ID" value="SFU39426.1"/>
    <property type="molecule type" value="Genomic_DNA"/>
</dbReference>
<protein>
    <submittedName>
        <fullName evidence="4">PEP-CTERM protein-sorting domain-containing protein</fullName>
    </submittedName>
</protein>
<dbReference type="GO" id="GO:0007160">
    <property type="term" value="P:cell-matrix adhesion"/>
    <property type="evidence" value="ECO:0007669"/>
    <property type="project" value="InterPro"/>
</dbReference>
<feature type="chain" id="PRO_5010361382" evidence="2">
    <location>
        <begin position="27"/>
        <end position="608"/>
    </location>
</feature>